<dbReference type="Pfam" id="PF00168">
    <property type="entry name" value="C2"/>
    <property type="match status" value="1"/>
</dbReference>
<reference evidence="3" key="2">
    <citation type="submission" date="2015-02" db="UniProtKB">
        <authorList>
            <consortium name="EnsemblMetazoa"/>
        </authorList>
    </citation>
    <scope>IDENTIFICATION</scope>
</reference>
<dbReference type="OMA" id="TMFYLES"/>
<dbReference type="Gene3D" id="2.60.40.150">
    <property type="entry name" value="C2 domain"/>
    <property type="match status" value="1"/>
</dbReference>
<dbReference type="InterPro" id="IPR056430">
    <property type="entry name" value="C2CD5_YbjQ-like_dom"/>
</dbReference>
<organism evidence="3 4">
    <name type="scientific">Strigamia maritima</name>
    <name type="common">European centipede</name>
    <name type="synonym">Geophilus maritimus</name>
    <dbReference type="NCBI Taxonomy" id="126957"/>
    <lineage>
        <taxon>Eukaryota</taxon>
        <taxon>Metazoa</taxon>
        <taxon>Ecdysozoa</taxon>
        <taxon>Arthropoda</taxon>
        <taxon>Myriapoda</taxon>
        <taxon>Chilopoda</taxon>
        <taxon>Pleurostigmophora</taxon>
        <taxon>Geophilomorpha</taxon>
        <taxon>Linotaeniidae</taxon>
        <taxon>Strigamia</taxon>
    </lineage>
</organism>
<feature type="region of interest" description="Disordered" evidence="1">
    <location>
        <begin position="784"/>
        <end position="805"/>
    </location>
</feature>
<protein>
    <recommendedName>
        <fullName evidence="2">C2 domain-containing protein</fullName>
    </recommendedName>
</protein>
<dbReference type="InterPro" id="IPR000008">
    <property type="entry name" value="C2_dom"/>
</dbReference>
<dbReference type="GO" id="GO:0072659">
    <property type="term" value="P:protein localization to plasma membrane"/>
    <property type="evidence" value="ECO:0007669"/>
    <property type="project" value="TreeGrafter"/>
</dbReference>
<dbReference type="SUPFAM" id="SSF49562">
    <property type="entry name" value="C2 domain (Calcium/lipid-binding domain, CaLB)"/>
    <property type="match status" value="1"/>
</dbReference>
<dbReference type="InterPro" id="IPR037785">
    <property type="entry name" value="C2_C2CD5"/>
</dbReference>
<dbReference type="PANTHER" id="PTHR37412">
    <property type="entry name" value="C2 DOMAIN-CONTAINING PROTEIN 5"/>
    <property type="match status" value="1"/>
</dbReference>
<dbReference type="CDD" id="cd08688">
    <property type="entry name" value="C2_KIAA0528-like"/>
    <property type="match status" value="1"/>
</dbReference>
<feature type="region of interest" description="Disordered" evidence="1">
    <location>
        <begin position="292"/>
        <end position="414"/>
    </location>
</feature>
<dbReference type="EMBL" id="JH430667">
    <property type="status" value="NOT_ANNOTATED_CDS"/>
    <property type="molecule type" value="Genomic_DNA"/>
</dbReference>
<dbReference type="GO" id="GO:0031340">
    <property type="term" value="P:positive regulation of vesicle fusion"/>
    <property type="evidence" value="ECO:0007669"/>
    <property type="project" value="TreeGrafter"/>
</dbReference>
<keyword evidence="4" id="KW-1185">Reference proteome</keyword>
<dbReference type="GO" id="GO:0065002">
    <property type="term" value="P:intracellular protein transmembrane transport"/>
    <property type="evidence" value="ECO:0007669"/>
    <property type="project" value="TreeGrafter"/>
</dbReference>
<feature type="compositionally biased region" description="Acidic residues" evidence="1">
    <location>
        <begin position="791"/>
        <end position="804"/>
    </location>
</feature>
<dbReference type="PhylomeDB" id="T1IKZ1"/>
<dbReference type="SMART" id="SM00239">
    <property type="entry name" value="C2"/>
    <property type="match status" value="1"/>
</dbReference>
<dbReference type="Pfam" id="PF23128">
    <property type="entry name" value="YbjQ_4"/>
    <property type="match status" value="1"/>
</dbReference>
<dbReference type="PROSITE" id="PS50004">
    <property type="entry name" value="C2"/>
    <property type="match status" value="1"/>
</dbReference>
<dbReference type="EnsemblMetazoa" id="SMAR001606-RA">
    <property type="protein sequence ID" value="SMAR001606-PA"/>
    <property type="gene ID" value="SMAR001606"/>
</dbReference>
<dbReference type="Proteomes" id="UP000014500">
    <property type="component" value="Unassembled WGS sequence"/>
</dbReference>
<dbReference type="AlphaFoldDB" id="T1IKZ1"/>
<evidence type="ECO:0000313" key="4">
    <source>
        <dbReference type="Proteomes" id="UP000014500"/>
    </source>
</evidence>
<feature type="compositionally biased region" description="Polar residues" evidence="1">
    <location>
        <begin position="311"/>
        <end position="329"/>
    </location>
</feature>
<dbReference type="PANTHER" id="PTHR37412:SF2">
    <property type="entry name" value="C2 DOMAIN-CONTAINING PROTEIN 5"/>
    <property type="match status" value="1"/>
</dbReference>
<dbReference type="InterPro" id="IPR056431">
    <property type="entry name" value="C2CD5_YbjQ-rel_dom"/>
</dbReference>
<name>T1IKZ1_STRMM</name>
<accession>T1IKZ1</accession>
<dbReference type="InterPro" id="IPR035892">
    <property type="entry name" value="C2_domain_sf"/>
</dbReference>
<dbReference type="InterPro" id="IPR038983">
    <property type="entry name" value="C2CD5"/>
</dbReference>
<evidence type="ECO:0000313" key="3">
    <source>
        <dbReference type="EnsemblMetazoa" id="SMAR001606-PA"/>
    </source>
</evidence>
<dbReference type="GO" id="GO:0090314">
    <property type="term" value="P:positive regulation of protein targeting to membrane"/>
    <property type="evidence" value="ECO:0007669"/>
    <property type="project" value="TreeGrafter"/>
</dbReference>
<dbReference type="GO" id="GO:0005544">
    <property type="term" value="F:calcium-dependent phospholipid binding"/>
    <property type="evidence" value="ECO:0007669"/>
    <property type="project" value="InterPro"/>
</dbReference>
<feature type="domain" description="C2" evidence="2">
    <location>
        <begin position="1"/>
        <end position="106"/>
    </location>
</feature>
<dbReference type="STRING" id="126957.T1IKZ1"/>
<evidence type="ECO:0000256" key="1">
    <source>
        <dbReference type="SAM" id="MobiDB-lite"/>
    </source>
</evidence>
<reference evidence="4" key="1">
    <citation type="submission" date="2011-05" db="EMBL/GenBank/DDBJ databases">
        <authorList>
            <person name="Richards S.R."/>
            <person name="Qu J."/>
            <person name="Jiang H."/>
            <person name="Jhangiani S.N."/>
            <person name="Agravi P."/>
            <person name="Goodspeed R."/>
            <person name="Gross S."/>
            <person name="Mandapat C."/>
            <person name="Jackson L."/>
            <person name="Mathew T."/>
            <person name="Pu L."/>
            <person name="Thornton R."/>
            <person name="Saada N."/>
            <person name="Wilczek-Boney K.B."/>
            <person name="Lee S."/>
            <person name="Kovar C."/>
            <person name="Wu Y."/>
            <person name="Scherer S.E."/>
            <person name="Worley K.C."/>
            <person name="Muzny D.M."/>
            <person name="Gibbs R."/>
        </authorList>
    </citation>
    <scope>NUCLEOTIDE SEQUENCE</scope>
    <source>
        <strain evidence="4">Brora</strain>
    </source>
</reference>
<dbReference type="HOGENOM" id="CLU_003204_0_0_1"/>
<feature type="compositionally biased region" description="Low complexity" evidence="1">
    <location>
        <begin position="373"/>
        <end position="391"/>
    </location>
</feature>
<dbReference type="InterPro" id="IPR057815">
    <property type="entry name" value="C2CD5_C"/>
</dbReference>
<dbReference type="eggNOG" id="KOG1031">
    <property type="taxonomic scope" value="Eukaryota"/>
</dbReference>
<dbReference type="Pfam" id="PF23025">
    <property type="entry name" value="YbjQ_2"/>
    <property type="match status" value="3"/>
</dbReference>
<evidence type="ECO:0000259" key="2">
    <source>
        <dbReference type="PROSITE" id="PS50004"/>
    </source>
</evidence>
<dbReference type="GO" id="GO:0005509">
    <property type="term" value="F:calcium ion binding"/>
    <property type="evidence" value="ECO:0007669"/>
    <property type="project" value="TreeGrafter"/>
</dbReference>
<dbReference type="GO" id="GO:0005886">
    <property type="term" value="C:plasma membrane"/>
    <property type="evidence" value="ECO:0007669"/>
    <property type="project" value="TreeGrafter"/>
</dbReference>
<proteinExistence type="predicted"/>
<sequence length="1103" mass="121893">MPGKVKVRIFAGRNLPVMDKSSETSDAYVEIKLGNTTFKTEVCRKTLNPTWNTDWFKFEVDDLELQDEPLQIRIMDYDTYSANDSIGRVYIDLGPLLLPQNIGSIMAGWIPIFDTMHGIRGEVNVAVKVDLFSDFNRFRQSSCGVQFFCCKNSLYSSCIPQGFLVYAFHGFVEELVINDDPEYQWIDKIRTPRASNEARQTLFSKLSGEVQRKIGLKSVELGGNAVIGYQLRFDLEGESGIVVRGIGTAVTLIRQTQDSICLSPSPTKDGSRELTMQDPSFRFPTFPTFRTAPLAKSPMNKFSESRRLTSPRISLTPLTKSRISALSNRLNKRRHRSQSIGSGSGSGSDDAVPAPDNYSPPLPLTDSLNSYVPNPASYPSSSGSSRYNSAPTSPTGSLPNSVLHGSAPSDHVATGNISKSPLCYRSLIPEDTTMGSPNPKSNLKNVVSCVSRRLSDSELNFATKGPFIESLGGRSLSKQFLHTENEYPFFTLSQLPIGFIHHLGGVVSANSVKLLGRINNPVEEPEARDAWWVEIRMEIRSHARALACNVVLGYTESTSIWYEIKNKIDDLCILSASGTAAIVSAHQPESEKRELEWNKRKNLADRDELCDVCHIPYSESSIPFPVTLSRCAVCRKGKVPDVLFATIVPPIGIPITGKGCLIQARVCRIKKDSKGEANAKEISDSLPFLQYELHRQLLNKLKVKGMNALFGLKVQVTVGSKALIAIATATAVYLTALPSSQVPKIIWGKTTDDAHILEDFQKQIQDIAHKNRVTYKLMVGPLPDSHQVVSNDDDDDDSNDDMPELDLSAGNKDACVLEMDDSEDVDILCLLNDPSTPNGFEIVNIESVPGTDNLIRNLQTFCRIWRSHLPTGTTSCRELSQNLDNIIQSLFFKLRKMVPCAICNLQFMVELPEDDEIQVTTFGIAVGFGEPIAKTSKSSQLESRSSNSELDFIFPIEVEPASTSKTKIKRNFTYHTTNRDRVGIDISPLSYVPGSSVDKYLGNLNCFFIRESTSVRENGGFGGFVQSFIAEVLAVIRAQVAALGGNALVSYFMNECVLLHNPHKNQGQCLVNVGGDVVQVLTPLQLLQPEDKNEEKIEKKRLA</sequence>
<dbReference type="GO" id="GO:0010828">
    <property type="term" value="P:positive regulation of D-glucose transmembrane transport"/>
    <property type="evidence" value="ECO:0007669"/>
    <property type="project" value="TreeGrafter"/>
</dbReference>
<dbReference type="Pfam" id="PF23028">
    <property type="entry name" value="YbjQ_3"/>
    <property type="match status" value="1"/>
</dbReference>